<accession>A0A2I0IRU8</accession>
<name>A0A2I0IRU8_PUNGR</name>
<sequence>MGCELRESQETTIASFLGGLNNEIVDMIERQPFVSLEDVVKPAVKVRRQRKCGQLTTPQVFNLKPVIVGSTPQGSASRWNEPRKEVEGLLKSQVESAKVTIQTPHAVESEVEEGVEDVCGVTSKEKVEYADEGEKLKAK</sequence>
<gene>
    <name evidence="1" type="ORF">CRG98_032893</name>
</gene>
<evidence type="ECO:0000313" key="1">
    <source>
        <dbReference type="EMBL" id="PKI46717.1"/>
    </source>
</evidence>
<keyword evidence="2" id="KW-1185">Reference proteome</keyword>
<comment type="caution">
    <text evidence="1">The sequence shown here is derived from an EMBL/GenBank/DDBJ whole genome shotgun (WGS) entry which is preliminary data.</text>
</comment>
<organism evidence="1 2">
    <name type="scientific">Punica granatum</name>
    <name type="common">Pomegranate</name>
    <dbReference type="NCBI Taxonomy" id="22663"/>
    <lineage>
        <taxon>Eukaryota</taxon>
        <taxon>Viridiplantae</taxon>
        <taxon>Streptophyta</taxon>
        <taxon>Embryophyta</taxon>
        <taxon>Tracheophyta</taxon>
        <taxon>Spermatophyta</taxon>
        <taxon>Magnoliopsida</taxon>
        <taxon>eudicotyledons</taxon>
        <taxon>Gunneridae</taxon>
        <taxon>Pentapetalae</taxon>
        <taxon>rosids</taxon>
        <taxon>malvids</taxon>
        <taxon>Myrtales</taxon>
        <taxon>Lythraceae</taxon>
        <taxon>Punica</taxon>
    </lineage>
</organism>
<protein>
    <submittedName>
        <fullName evidence="1">Uncharacterized protein</fullName>
    </submittedName>
</protein>
<dbReference type="EMBL" id="PGOL01002594">
    <property type="protein sequence ID" value="PKI46717.1"/>
    <property type="molecule type" value="Genomic_DNA"/>
</dbReference>
<evidence type="ECO:0000313" key="2">
    <source>
        <dbReference type="Proteomes" id="UP000233551"/>
    </source>
</evidence>
<dbReference type="Proteomes" id="UP000233551">
    <property type="component" value="Unassembled WGS sequence"/>
</dbReference>
<reference evidence="1 2" key="1">
    <citation type="submission" date="2017-11" db="EMBL/GenBank/DDBJ databases">
        <title>De-novo sequencing of pomegranate (Punica granatum L.) genome.</title>
        <authorList>
            <person name="Akparov Z."/>
            <person name="Amiraslanov A."/>
            <person name="Hajiyeva S."/>
            <person name="Abbasov M."/>
            <person name="Kaur K."/>
            <person name="Hamwieh A."/>
            <person name="Solovyev V."/>
            <person name="Salamov A."/>
            <person name="Braich B."/>
            <person name="Kosarev P."/>
            <person name="Mahmoud A."/>
            <person name="Hajiyev E."/>
            <person name="Babayeva S."/>
            <person name="Izzatullayeva V."/>
            <person name="Mammadov A."/>
            <person name="Mammadov A."/>
            <person name="Sharifova S."/>
            <person name="Ojaghi J."/>
            <person name="Eynullazada K."/>
            <person name="Bayramov B."/>
            <person name="Abdulazimova A."/>
            <person name="Shahmuradov I."/>
        </authorList>
    </citation>
    <scope>NUCLEOTIDE SEQUENCE [LARGE SCALE GENOMIC DNA]</scope>
    <source>
        <strain evidence="2">cv. AG2017</strain>
        <tissue evidence="1">Leaf</tissue>
    </source>
</reference>
<dbReference type="AlphaFoldDB" id="A0A2I0IRU8"/>
<proteinExistence type="predicted"/>